<keyword evidence="1" id="KW-1133">Transmembrane helix</keyword>
<reference evidence="2" key="2">
    <citation type="submission" date="2023-04" db="EMBL/GenBank/DDBJ databases">
        <authorList>
            <person name="Bruccoleri R.E."/>
            <person name="Oakeley E.J."/>
            <person name="Faust A.-M."/>
            <person name="Dessus-Babus S."/>
            <person name="Altorfer M."/>
            <person name="Burckhardt D."/>
            <person name="Oertli M."/>
            <person name="Naumann U."/>
            <person name="Petersen F."/>
            <person name="Wong J."/>
        </authorList>
    </citation>
    <scope>NUCLEOTIDE SEQUENCE</scope>
    <source>
        <strain evidence="2">GSM-AAB239-AS_SAM_17_03QT</strain>
        <tissue evidence="2">Leaf</tissue>
    </source>
</reference>
<keyword evidence="2" id="KW-0808">Transferase</keyword>
<protein>
    <submittedName>
        <fullName evidence="2">Proline-rich receptor-like protein kinase PERK2</fullName>
    </submittedName>
</protein>
<keyword evidence="4" id="KW-1185">Reference proteome</keyword>
<sequence length="126" mass="13790">MRVSRRPSDGSEVWVLAGTGGDDRCPARRSGRQRISGKKVRTVSARFAGIECGSVVGDGSERLGGRRQGLNLGGALRHGRMGCKEESARMFLIFSIASLSSFLSALLLRRRPETDEEKAPSRRRMV</sequence>
<evidence type="ECO:0000256" key="1">
    <source>
        <dbReference type="SAM" id="Phobius"/>
    </source>
</evidence>
<keyword evidence="2" id="KW-0418">Kinase</keyword>
<reference evidence="2" key="1">
    <citation type="journal article" date="2023" name="GigaByte">
        <title>Genome assembly of the bearded iris, Iris pallida Lam.</title>
        <authorList>
            <person name="Bruccoleri R.E."/>
            <person name="Oakeley E.J."/>
            <person name="Faust A.M.E."/>
            <person name="Altorfer M."/>
            <person name="Dessus-Babus S."/>
            <person name="Burckhardt D."/>
            <person name="Oertli M."/>
            <person name="Naumann U."/>
            <person name="Petersen F."/>
            <person name="Wong J."/>
        </authorList>
    </citation>
    <scope>NUCLEOTIDE SEQUENCE</scope>
    <source>
        <strain evidence="2">GSM-AAB239-AS_SAM_17_03QT</strain>
    </source>
</reference>
<evidence type="ECO:0000313" key="2">
    <source>
        <dbReference type="EMBL" id="KAJ6823107.1"/>
    </source>
</evidence>
<name>A0AAX6G3Q8_IRIPA</name>
<organism evidence="2 4">
    <name type="scientific">Iris pallida</name>
    <name type="common">Sweet iris</name>
    <dbReference type="NCBI Taxonomy" id="29817"/>
    <lineage>
        <taxon>Eukaryota</taxon>
        <taxon>Viridiplantae</taxon>
        <taxon>Streptophyta</taxon>
        <taxon>Embryophyta</taxon>
        <taxon>Tracheophyta</taxon>
        <taxon>Spermatophyta</taxon>
        <taxon>Magnoliopsida</taxon>
        <taxon>Liliopsida</taxon>
        <taxon>Asparagales</taxon>
        <taxon>Iridaceae</taxon>
        <taxon>Iridoideae</taxon>
        <taxon>Irideae</taxon>
        <taxon>Iris</taxon>
    </lineage>
</organism>
<dbReference type="AlphaFoldDB" id="A0AAX6G3Q8"/>
<dbReference type="EMBL" id="JANAVB010023600">
    <property type="protein sequence ID" value="KAJ6823107.1"/>
    <property type="molecule type" value="Genomic_DNA"/>
</dbReference>
<proteinExistence type="predicted"/>
<evidence type="ECO:0000313" key="3">
    <source>
        <dbReference type="EMBL" id="KAJ6853385.1"/>
    </source>
</evidence>
<comment type="caution">
    <text evidence="2">The sequence shown here is derived from an EMBL/GenBank/DDBJ whole genome shotgun (WGS) entry which is preliminary data.</text>
</comment>
<dbReference type="Proteomes" id="UP001140949">
    <property type="component" value="Unassembled WGS sequence"/>
</dbReference>
<dbReference type="GO" id="GO:0016301">
    <property type="term" value="F:kinase activity"/>
    <property type="evidence" value="ECO:0007669"/>
    <property type="project" value="UniProtKB-KW"/>
</dbReference>
<dbReference type="EMBL" id="JANAVB010000799">
    <property type="protein sequence ID" value="KAJ6853385.1"/>
    <property type="molecule type" value="Genomic_DNA"/>
</dbReference>
<evidence type="ECO:0000313" key="4">
    <source>
        <dbReference type="Proteomes" id="UP001140949"/>
    </source>
</evidence>
<keyword evidence="1" id="KW-0472">Membrane</keyword>
<keyword evidence="2" id="KW-0675">Receptor</keyword>
<feature type="transmembrane region" description="Helical" evidence="1">
    <location>
        <begin position="90"/>
        <end position="108"/>
    </location>
</feature>
<gene>
    <name evidence="3" type="ORF">M6B38_250030</name>
    <name evidence="2" type="ORF">M6B38_384935</name>
</gene>
<accession>A0AAX6G3Q8</accession>
<keyword evidence="1" id="KW-0812">Transmembrane</keyword>